<dbReference type="InterPro" id="IPR021109">
    <property type="entry name" value="Peptidase_aspartic_dom_sf"/>
</dbReference>
<dbReference type="InterPro" id="IPR041577">
    <property type="entry name" value="RT_RNaseH_2"/>
</dbReference>
<dbReference type="AlphaFoldDB" id="A0A2N9GQH2"/>
<dbReference type="InterPro" id="IPR043502">
    <property type="entry name" value="DNA/RNA_pol_sf"/>
</dbReference>
<dbReference type="CDD" id="cd01647">
    <property type="entry name" value="RT_LTR"/>
    <property type="match status" value="1"/>
</dbReference>
<evidence type="ECO:0000313" key="4">
    <source>
        <dbReference type="EMBL" id="SPD01630.1"/>
    </source>
</evidence>
<feature type="compositionally biased region" description="Polar residues" evidence="2">
    <location>
        <begin position="76"/>
        <end position="89"/>
    </location>
</feature>
<dbReference type="PROSITE" id="PS50994">
    <property type="entry name" value="INTEGRASE"/>
    <property type="match status" value="1"/>
</dbReference>
<dbReference type="InterPro" id="IPR036397">
    <property type="entry name" value="RNaseH_sf"/>
</dbReference>
<evidence type="ECO:0000256" key="2">
    <source>
        <dbReference type="SAM" id="MobiDB-lite"/>
    </source>
</evidence>
<keyword evidence="1" id="KW-0233">DNA recombination</keyword>
<dbReference type="PANTHER" id="PTHR48475">
    <property type="entry name" value="RIBONUCLEASE H"/>
    <property type="match status" value="1"/>
</dbReference>
<dbReference type="Pfam" id="PF17919">
    <property type="entry name" value="RT_RNaseH_2"/>
    <property type="match status" value="1"/>
</dbReference>
<dbReference type="GO" id="GO:0015074">
    <property type="term" value="P:DNA integration"/>
    <property type="evidence" value="ECO:0007669"/>
    <property type="project" value="InterPro"/>
</dbReference>
<feature type="domain" description="Integrase catalytic" evidence="3">
    <location>
        <begin position="1028"/>
        <end position="1129"/>
    </location>
</feature>
<dbReference type="InterPro" id="IPR000477">
    <property type="entry name" value="RT_dom"/>
</dbReference>
<feature type="compositionally biased region" description="Basic and acidic residues" evidence="2">
    <location>
        <begin position="102"/>
        <end position="129"/>
    </location>
</feature>
<organism evidence="4">
    <name type="scientific">Fagus sylvatica</name>
    <name type="common">Beechnut</name>
    <dbReference type="NCBI Taxonomy" id="28930"/>
    <lineage>
        <taxon>Eukaryota</taxon>
        <taxon>Viridiplantae</taxon>
        <taxon>Streptophyta</taxon>
        <taxon>Embryophyta</taxon>
        <taxon>Tracheophyta</taxon>
        <taxon>Spermatophyta</taxon>
        <taxon>Magnoliopsida</taxon>
        <taxon>eudicotyledons</taxon>
        <taxon>Gunneridae</taxon>
        <taxon>Pentapetalae</taxon>
        <taxon>rosids</taxon>
        <taxon>fabids</taxon>
        <taxon>Fagales</taxon>
        <taxon>Fagaceae</taxon>
        <taxon>Fagus</taxon>
    </lineage>
</organism>
<feature type="compositionally biased region" description="Polar residues" evidence="2">
    <location>
        <begin position="51"/>
        <end position="66"/>
    </location>
</feature>
<dbReference type="Gene3D" id="2.40.70.10">
    <property type="entry name" value="Acid Proteases"/>
    <property type="match status" value="1"/>
</dbReference>
<feature type="compositionally biased region" description="Polar residues" evidence="2">
    <location>
        <begin position="271"/>
        <end position="284"/>
    </location>
</feature>
<dbReference type="CDD" id="cd09279">
    <property type="entry name" value="RNase_HI_like"/>
    <property type="match status" value="1"/>
</dbReference>
<dbReference type="InterPro" id="IPR012337">
    <property type="entry name" value="RNaseH-like_sf"/>
</dbReference>
<dbReference type="Gene3D" id="3.30.70.270">
    <property type="match status" value="2"/>
</dbReference>
<gene>
    <name evidence="4" type="ORF">FSB_LOCUS29512</name>
</gene>
<dbReference type="SUPFAM" id="SSF56672">
    <property type="entry name" value="DNA/RNA polymerases"/>
    <property type="match status" value="1"/>
</dbReference>
<dbReference type="GO" id="GO:0003676">
    <property type="term" value="F:nucleic acid binding"/>
    <property type="evidence" value="ECO:0007669"/>
    <property type="project" value="InterPro"/>
</dbReference>
<feature type="region of interest" description="Disordered" evidence="2">
    <location>
        <begin position="102"/>
        <end position="195"/>
    </location>
</feature>
<dbReference type="EMBL" id="OIVN01002223">
    <property type="protein sequence ID" value="SPD01630.1"/>
    <property type="molecule type" value="Genomic_DNA"/>
</dbReference>
<dbReference type="GO" id="GO:0006310">
    <property type="term" value="P:DNA recombination"/>
    <property type="evidence" value="ECO:0007669"/>
    <property type="project" value="UniProtKB-KW"/>
</dbReference>
<sequence length="1258" mass="141690">MVHSKVVRFARDKLLGYESIAVRFRSSYRPSVHTPSSTSAVPSRHTDPRQHLNSQRSVRNEQASGEETQHRAWRTLNFSSSSGSRTQNSESIIAELHREISDLKKEARGKSSAKERPRGRHGKSDRENPEASLNTRTEVWAETPSLTKKAPSSIHLSGTVQIAKEKSKHPNMNLSQRLGGDALPPKVPKKGGNRGEQGAVWKAFNQVSSSPFFEEIECAWLPKRFTVPRFEVYNGWIDPVAHIEQFIRLEEDKGNNSTVQSEAPIQPPNVKPSTRTNQTPRVTSVPSNFVAPSFKALSTVFKESIYRILEKIKGEPFFMWPPKMPDSAHLVPKHCSEAIGSSGKGTISFSDSDLHDVQLPHNDPLVITLHIGNYDVKRVLVDQGSFAEVMYQELYEKLGLGESDLSEFSSPVFGFSRESTVPLGKTTLPVLTGPINLQTEFIVIQAPSPYNAIMEELRRKTGSGESPWISTNLNKVCPKDHFPLPRIDQLVDSASGHERMSFLDAFQGYHQIPMALSDQEKTAFITPRGAYCYRVMPFGLKNAGTTYQRMVTTMFGNQIGKIVEVYIDDMLVKSIRKEDHLAHLREVFEILRRDKLRLNASKCLFGNPRTLKQVQRLTGMIAALSRFISRSADKCRPFFRLLGKKRKFLWDENCLAAFQGIKSYLSSPPCLSIPSPGEPLYLYLAVLEHAVSAVLVREIFEDQKPIFFISKTMTEAESRYLPLEKAALALIRVAKKLPQYFQSNIVTVLMDLPLKALLQCSDFSGRITRWGVQLGSLGVEYKLRTSIKGQVLKLFVDGASNAMGSGAGAVLISPEGLILEQAVRLNFLASNNESEYEVLLIGLKCAKCLGADRLRVFCDSQLVANQISGEYQARDERMVSYLRAVQTLLSKFEFSQVEQIGREHNSHADILTKLATAMETDLQRTVTVEVLNSPSSRAVDLDMVCTMNLVASWMDPLIAYLRDDQLSENQKEADIVKRKAPGYWLSKEGSLYKRSFSGPYLLCVHPDLVDNLLYEIHQDAKRFLWKNVVTRFGISWAVVSDNGTQFEGKVFKGFCSDLGIRNFFSSPGYPRANGQAEVSNKVILDGIKKRLEEAKGKWVEELPSVLWTHRTTHRRLTSETPFALAYGVEVIIPLEVGLPIIRTTEFDAEQNENNLRKDLNLIEERRDLAAIKLASYQHQMKRGYDKNIRPRSFQINDLVLCKVVANTRNPNDGKLGPNWEGPYKVTSFAGVGAYRLEDMDGKPIPRPWNICNLKKYFF</sequence>
<dbReference type="InterPro" id="IPR001584">
    <property type="entry name" value="Integrase_cat-core"/>
</dbReference>
<dbReference type="PANTHER" id="PTHR48475:SF2">
    <property type="entry name" value="RIBONUCLEASE H"/>
    <property type="match status" value="1"/>
</dbReference>
<evidence type="ECO:0000259" key="3">
    <source>
        <dbReference type="PROSITE" id="PS50994"/>
    </source>
</evidence>
<dbReference type="Gene3D" id="3.30.420.10">
    <property type="entry name" value="Ribonuclease H-like superfamily/Ribonuclease H"/>
    <property type="match status" value="2"/>
</dbReference>
<dbReference type="InterPro" id="IPR043128">
    <property type="entry name" value="Rev_trsase/Diguanyl_cyclase"/>
</dbReference>
<dbReference type="GO" id="GO:0004523">
    <property type="term" value="F:RNA-DNA hybrid ribonuclease activity"/>
    <property type="evidence" value="ECO:0007669"/>
    <property type="project" value="InterPro"/>
</dbReference>
<proteinExistence type="predicted"/>
<accession>A0A2N9GQH2</accession>
<dbReference type="Pfam" id="PF13456">
    <property type="entry name" value="RVT_3"/>
    <property type="match status" value="1"/>
</dbReference>
<dbReference type="SUPFAM" id="SSF53098">
    <property type="entry name" value="Ribonuclease H-like"/>
    <property type="match status" value="2"/>
</dbReference>
<evidence type="ECO:0000256" key="1">
    <source>
        <dbReference type="ARBA" id="ARBA00023172"/>
    </source>
</evidence>
<name>A0A2N9GQH2_FAGSY</name>
<dbReference type="InterPro" id="IPR002156">
    <property type="entry name" value="RNaseH_domain"/>
</dbReference>
<reference evidence="4" key="1">
    <citation type="submission" date="2018-02" db="EMBL/GenBank/DDBJ databases">
        <authorList>
            <person name="Cohen D.B."/>
            <person name="Kent A.D."/>
        </authorList>
    </citation>
    <scope>NUCLEOTIDE SEQUENCE</scope>
</reference>
<feature type="region of interest" description="Disordered" evidence="2">
    <location>
        <begin position="28"/>
        <end position="89"/>
    </location>
</feature>
<dbReference type="Pfam" id="PF00078">
    <property type="entry name" value="RVT_1"/>
    <property type="match status" value="1"/>
</dbReference>
<feature type="region of interest" description="Disordered" evidence="2">
    <location>
        <begin position="254"/>
        <end position="284"/>
    </location>
</feature>
<protein>
    <recommendedName>
        <fullName evidence="3">Integrase catalytic domain-containing protein</fullName>
    </recommendedName>
</protein>